<evidence type="ECO:0000313" key="2">
    <source>
        <dbReference type="Proteomes" id="UP000320679"/>
    </source>
</evidence>
<proteinExistence type="predicted"/>
<comment type="caution">
    <text evidence="1">The sequence shown here is derived from an EMBL/GenBank/DDBJ whole genome shotgun (WGS) entry which is preliminary data.</text>
</comment>
<gene>
    <name evidence="1" type="ORF">E3J59_05660</name>
</gene>
<accession>A0A523UNE6</accession>
<dbReference type="AlphaFoldDB" id="A0A523UNE6"/>
<reference evidence="1 2" key="1">
    <citation type="submission" date="2019-03" db="EMBL/GenBank/DDBJ databases">
        <title>Metabolic potential of uncultured bacteria and archaea associated with petroleum seepage in deep-sea sediments.</title>
        <authorList>
            <person name="Dong X."/>
            <person name="Hubert C."/>
        </authorList>
    </citation>
    <scope>NUCLEOTIDE SEQUENCE [LARGE SCALE GENOMIC DNA]</scope>
    <source>
        <strain evidence="1">E29_bin78</strain>
    </source>
</reference>
<dbReference type="Proteomes" id="UP000320679">
    <property type="component" value="Unassembled WGS sequence"/>
</dbReference>
<organism evidence="1 2">
    <name type="scientific">Aerophobetes bacterium</name>
    <dbReference type="NCBI Taxonomy" id="2030807"/>
    <lineage>
        <taxon>Bacteria</taxon>
        <taxon>Candidatus Aerophobota</taxon>
    </lineage>
</organism>
<protein>
    <submittedName>
        <fullName evidence="1">Uncharacterized protein</fullName>
    </submittedName>
</protein>
<evidence type="ECO:0000313" key="1">
    <source>
        <dbReference type="EMBL" id="TET44060.1"/>
    </source>
</evidence>
<sequence length="182" mass="19873">MLGINSSLWATSLNSANKPTPPSLDSLRIRYVYTGQVGYISLQLETQIRPLLAKTTQLIFGSGRQENKGTSYLPDSDALVVAVGRGIRRYLKETAPRGIWLEASLAIAYISISFEKSQGDRPSETQFSGAISSTIGYSWLLTQGWAVELLAGVIWPSLYPRIGAIHTLEPDFFAGLSLASTF</sequence>
<name>A0A523UNE6_UNCAE</name>
<dbReference type="EMBL" id="SOJK01000236">
    <property type="protein sequence ID" value="TET44060.1"/>
    <property type="molecule type" value="Genomic_DNA"/>
</dbReference>